<dbReference type="eggNOG" id="ENOG502ZJKR">
    <property type="taxonomic scope" value="Bacteria"/>
</dbReference>
<dbReference type="Proteomes" id="UP000006281">
    <property type="component" value="Chromosome"/>
</dbReference>
<protein>
    <submittedName>
        <fullName evidence="1">Uncharacterized protein</fullName>
    </submittedName>
</protein>
<evidence type="ECO:0000313" key="2">
    <source>
        <dbReference type="Proteomes" id="UP000006281"/>
    </source>
</evidence>
<dbReference type="RefSeq" id="WP_015100733.1">
    <property type="nucleotide sequence ID" value="NC_019673.1"/>
</dbReference>
<accession>K0JX61</accession>
<sequence>MERFQDDDAGYERWLAGHSDLYVLNTTRNPTPGYLKLHRATCRTIAGAPARGDRWTGEYIKFCGPKAELERFARTHVGGEASPCGLCHRPAKGSPRS</sequence>
<dbReference type="OrthoDB" id="3692101at2"/>
<proteinExistence type="predicted"/>
<keyword evidence="2" id="KW-1185">Reference proteome</keyword>
<reference evidence="1 2" key="1">
    <citation type="journal article" date="2012" name="BMC Genomics">
        <title>Complete genome sequence of Saccharothrix espanaensis DSM 44229T and comparison to the other completely sequenced Pseudonocardiaceae.</title>
        <authorList>
            <person name="Strobel T."/>
            <person name="Al-Dilaimi A."/>
            <person name="Blom J."/>
            <person name="Gessner A."/>
            <person name="Kalinowski J."/>
            <person name="Luzhetska M."/>
            <person name="Puhler A."/>
            <person name="Szczepanowski R."/>
            <person name="Bechthold A."/>
            <person name="Ruckert C."/>
        </authorList>
    </citation>
    <scope>NUCLEOTIDE SEQUENCE [LARGE SCALE GENOMIC DNA]</scope>
    <source>
        <strain evidence="2">ATCC 51144 / DSM 44229 / JCM 9112 / NBRC 15066 / NRRL 15764</strain>
    </source>
</reference>
<gene>
    <name evidence="1" type="ordered locus">BN6_33170</name>
</gene>
<evidence type="ECO:0000313" key="1">
    <source>
        <dbReference type="EMBL" id="CCH30621.1"/>
    </source>
</evidence>
<name>K0JX61_SACES</name>
<dbReference type="HOGENOM" id="CLU_2520176_0_0_11"/>
<dbReference type="BioCyc" id="SESP1179773:BN6_RS16130-MONOMER"/>
<dbReference type="KEGG" id="sesp:BN6_33170"/>
<dbReference type="AlphaFoldDB" id="K0JX61"/>
<dbReference type="EMBL" id="HE804045">
    <property type="protein sequence ID" value="CCH30621.1"/>
    <property type="molecule type" value="Genomic_DNA"/>
</dbReference>
<dbReference type="PATRIC" id="fig|1179773.3.peg.3320"/>
<organism evidence="1 2">
    <name type="scientific">Saccharothrix espanaensis (strain ATCC 51144 / DSM 44229 / JCM 9112 / NBRC 15066 / NRRL 15764)</name>
    <dbReference type="NCBI Taxonomy" id="1179773"/>
    <lineage>
        <taxon>Bacteria</taxon>
        <taxon>Bacillati</taxon>
        <taxon>Actinomycetota</taxon>
        <taxon>Actinomycetes</taxon>
        <taxon>Pseudonocardiales</taxon>
        <taxon>Pseudonocardiaceae</taxon>
        <taxon>Saccharothrix</taxon>
    </lineage>
</organism>